<dbReference type="GeneID" id="132804164"/>
<dbReference type="PANTHER" id="PTHR11017">
    <property type="entry name" value="LEUCINE-RICH REPEAT-CONTAINING PROTEIN"/>
    <property type="match status" value="1"/>
</dbReference>
<dbReference type="Pfam" id="PF20160">
    <property type="entry name" value="C-JID"/>
    <property type="match status" value="1"/>
</dbReference>
<dbReference type="InterPro" id="IPR058546">
    <property type="entry name" value="RPS4B/Roq1-like_LRR"/>
</dbReference>
<dbReference type="SUPFAM" id="SSF52058">
    <property type="entry name" value="L domain-like"/>
    <property type="match status" value="2"/>
</dbReference>
<dbReference type="Pfam" id="PF23282">
    <property type="entry name" value="WHD_ROQ1"/>
    <property type="match status" value="1"/>
</dbReference>
<keyword evidence="2" id="KW-0677">Repeat</keyword>
<sequence length="878" mass="100159">MFLDIACFINGEVYREKVENMFNCSDHYDVTIEITDLIDKSLLIESRSYGRVYLSMHDLLREMGQAIVFDESKIPGNRSRLWIAKDVRHVLEKNKGTDAIQGILLNLSDRGIKKNVQVSPTVFSNMCHLRYLKIYGGKQFDGDLSSEYLQEPCRYNIYAPEGLFDISDELRYFRWDSCPLKYLPNFSPENLVGLIMRGSKLEKLWNEVQLLDLEKLKKIDLRDSEHLTGIPNLSGATNLEILNLQGCKNLVQIHLNLQNLRKLQILNVSHCYNLKKCGASESQEVPSSAPVGLDFSYCTRLRSVLWNEVQFMKLKKIDASYCEHLAELPNLSGAINLEIITLRGCKSLVQVALNFKNHPNLRILDLRECDNLEECRDSENIATDNIAFTEEETSSSVPVELYFSNCKRLRSIPASIGKLKYLSRLDLSKCPNLEKFPEISSGGMECLHELSLKRTEIEELPDSIENIKRLRHLSLKYCKRLKSLPQSIWKLKYLEKLIVPGCPNLQGKFPEIRDIMECLDEIDLGGTGIEELPESIENLTALTTLNLGSCPQIKFLPNSLCKLSSLVTLNLKECSSLEELPCLPLGLVKLNINYCESLKSIQQFPSSLSMFEAAGCTSIKTISSCESAHIHNLTYFRLLFPMFWRFENCMDLDHNTRNHIIADTAYNRVYGAGACPFVDIVYPGDEIPKWFNNARTDDGNSINFRLPLNWFKYPDSQVFFVVCIVGVLNNFDDDDHDKQMRIVALRYNIKTETNTSDGCLHKYIGGFATTYLQANTRNADHVFIMHNREYMCLDAQVFGKLYVPHWCFNLRKVDSLQASFSICLVEGVGVNFDIKKCGIRFIYDHDEPNVDSTSGECSDQACGCQNTYIYDRSVTSSD</sequence>
<dbReference type="PANTHER" id="PTHR11017:SF479">
    <property type="entry name" value="DISEASE RESISTANCE PROTEIN (TIR-NBS-LRR CLASS) FAMILY"/>
    <property type="match status" value="1"/>
</dbReference>
<dbReference type="InterPro" id="IPR044974">
    <property type="entry name" value="Disease_R_plants"/>
</dbReference>
<evidence type="ECO:0000313" key="7">
    <source>
        <dbReference type="Proteomes" id="UP001652623"/>
    </source>
</evidence>
<dbReference type="InterPro" id="IPR045344">
    <property type="entry name" value="C-JID"/>
</dbReference>
<name>A0ABM4ABV6_ZIZJJ</name>
<evidence type="ECO:0000259" key="5">
    <source>
        <dbReference type="Pfam" id="PF23282"/>
    </source>
</evidence>
<accession>A0ABM4ABV6</accession>
<dbReference type="InterPro" id="IPR011713">
    <property type="entry name" value="Leu-rich_rpt_3"/>
</dbReference>
<evidence type="ECO:0000259" key="6">
    <source>
        <dbReference type="Pfam" id="PF23286"/>
    </source>
</evidence>
<dbReference type="RefSeq" id="XP_060674213.1">
    <property type="nucleotide sequence ID" value="XM_060818230.1"/>
</dbReference>
<dbReference type="InterPro" id="IPR032675">
    <property type="entry name" value="LRR_dom_sf"/>
</dbReference>
<keyword evidence="1" id="KW-0433">Leucine-rich repeat</keyword>
<dbReference type="Gene3D" id="3.80.10.10">
    <property type="entry name" value="Ribonuclease Inhibitor"/>
    <property type="match status" value="3"/>
</dbReference>
<keyword evidence="3" id="KW-0611">Plant defense</keyword>
<gene>
    <name evidence="8" type="primary">LOC132804164</name>
</gene>
<evidence type="ECO:0000313" key="8">
    <source>
        <dbReference type="RefSeq" id="XP_060674213.1"/>
    </source>
</evidence>
<protein>
    <submittedName>
        <fullName evidence="8">Disease resistance protein RPS6-like</fullName>
    </submittedName>
</protein>
<evidence type="ECO:0000256" key="2">
    <source>
        <dbReference type="ARBA" id="ARBA00022737"/>
    </source>
</evidence>
<dbReference type="Pfam" id="PF07725">
    <property type="entry name" value="LRR_3"/>
    <property type="match status" value="1"/>
</dbReference>
<proteinExistence type="predicted"/>
<feature type="domain" description="C-JID" evidence="4">
    <location>
        <begin position="683"/>
        <end position="846"/>
    </location>
</feature>
<feature type="domain" description="Disease resistance protein RPS4B/Roq1-like leucine-rich repeats" evidence="6">
    <location>
        <begin position="508"/>
        <end position="579"/>
    </location>
</feature>
<dbReference type="Pfam" id="PF23286">
    <property type="entry name" value="LRR_13"/>
    <property type="match status" value="1"/>
</dbReference>
<evidence type="ECO:0000256" key="3">
    <source>
        <dbReference type="ARBA" id="ARBA00022821"/>
    </source>
</evidence>
<keyword evidence="7" id="KW-1185">Reference proteome</keyword>
<dbReference type="Proteomes" id="UP001652623">
    <property type="component" value="Chromosome 6"/>
</dbReference>
<organism evidence="7 8">
    <name type="scientific">Ziziphus jujuba</name>
    <name type="common">Chinese jujube</name>
    <name type="synonym">Ziziphus sativa</name>
    <dbReference type="NCBI Taxonomy" id="326968"/>
    <lineage>
        <taxon>Eukaryota</taxon>
        <taxon>Viridiplantae</taxon>
        <taxon>Streptophyta</taxon>
        <taxon>Embryophyta</taxon>
        <taxon>Tracheophyta</taxon>
        <taxon>Spermatophyta</taxon>
        <taxon>Magnoliopsida</taxon>
        <taxon>eudicotyledons</taxon>
        <taxon>Gunneridae</taxon>
        <taxon>Pentapetalae</taxon>
        <taxon>rosids</taxon>
        <taxon>fabids</taxon>
        <taxon>Rosales</taxon>
        <taxon>Rhamnaceae</taxon>
        <taxon>Paliureae</taxon>
        <taxon>Ziziphus</taxon>
    </lineage>
</organism>
<feature type="domain" description="Disease resistance protein Roq1-like winged-helix" evidence="5">
    <location>
        <begin position="1"/>
        <end position="71"/>
    </location>
</feature>
<reference evidence="8" key="1">
    <citation type="submission" date="2025-08" db="UniProtKB">
        <authorList>
            <consortium name="RefSeq"/>
        </authorList>
    </citation>
    <scope>IDENTIFICATION</scope>
    <source>
        <tissue evidence="8">Seedling</tissue>
    </source>
</reference>
<evidence type="ECO:0000256" key="1">
    <source>
        <dbReference type="ARBA" id="ARBA00022614"/>
    </source>
</evidence>
<dbReference type="InterPro" id="IPR058192">
    <property type="entry name" value="WHD_ROQ1-like"/>
</dbReference>
<evidence type="ECO:0000259" key="4">
    <source>
        <dbReference type="Pfam" id="PF20160"/>
    </source>
</evidence>